<keyword evidence="1" id="KW-0472">Membrane</keyword>
<dbReference type="EMBL" id="QGKV02000832">
    <property type="protein sequence ID" value="KAF3546329.1"/>
    <property type="molecule type" value="Genomic_DNA"/>
</dbReference>
<reference evidence="2 3" key="1">
    <citation type="journal article" date="2020" name="BMC Genomics">
        <title>Intraspecific diversification of the crop wild relative Brassica cretica Lam. using demographic model selection.</title>
        <authorList>
            <person name="Kioukis A."/>
            <person name="Michalopoulou V.A."/>
            <person name="Briers L."/>
            <person name="Pirintsos S."/>
            <person name="Studholme D.J."/>
            <person name="Pavlidis P."/>
            <person name="Sarris P.F."/>
        </authorList>
    </citation>
    <scope>NUCLEOTIDE SEQUENCE [LARGE SCALE GENOMIC DNA]</scope>
    <source>
        <strain evidence="3">cv. PFS-1207/04</strain>
    </source>
</reference>
<evidence type="ECO:0000256" key="1">
    <source>
        <dbReference type="SAM" id="Phobius"/>
    </source>
</evidence>
<gene>
    <name evidence="2" type="ORF">DY000_02004891</name>
</gene>
<dbReference type="PANTHER" id="PTHR33116:SF80">
    <property type="entry name" value="REVERSE TRANSCRIPTASE ZINC-BINDING DOMAIN-CONTAINING PROTEIN"/>
    <property type="match status" value="1"/>
</dbReference>
<keyword evidence="1" id="KW-0812">Transmembrane</keyword>
<organism evidence="2 3">
    <name type="scientific">Brassica cretica</name>
    <name type="common">Mustard</name>
    <dbReference type="NCBI Taxonomy" id="69181"/>
    <lineage>
        <taxon>Eukaryota</taxon>
        <taxon>Viridiplantae</taxon>
        <taxon>Streptophyta</taxon>
        <taxon>Embryophyta</taxon>
        <taxon>Tracheophyta</taxon>
        <taxon>Spermatophyta</taxon>
        <taxon>Magnoliopsida</taxon>
        <taxon>eudicotyledons</taxon>
        <taxon>Gunneridae</taxon>
        <taxon>Pentapetalae</taxon>
        <taxon>rosids</taxon>
        <taxon>malvids</taxon>
        <taxon>Brassicales</taxon>
        <taxon>Brassicaceae</taxon>
        <taxon>Brassiceae</taxon>
        <taxon>Brassica</taxon>
    </lineage>
</organism>
<comment type="caution">
    <text evidence="2">The sequence shown here is derived from an EMBL/GenBank/DDBJ whole genome shotgun (WGS) entry which is preliminary data.</text>
</comment>
<name>A0ABQ7C426_BRACR</name>
<feature type="transmembrane region" description="Helical" evidence="1">
    <location>
        <begin position="199"/>
        <end position="218"/>
    </location>
</feature>
<sequence length="253" mass="28959">MASPQPVSSPSWILSFEVKAIKTVISGVSIFWCSSFILPKSCINKINSLCGQFLWNGNIEGHHTARVSWETVTLTKDQGGLGIKDLHKWNLACILKLVWIIFFRPNSVWVYWFKEVILKGDVSNYWTISTSTRHSWLVNKMIKARELIYPLLKRRIGNGRSTRFWFDNWTPLGKLYTALDAGTSRLGIPKMATNLDFRIIIRVSFLLGVIPVFIAWIYSEFLEYKRSSLHSKVLFELDCSKAILCSAKDTSTS</sequence>
<proteinExistence type="predicted"/>
<evidence type="ECO:0000313" key="3">
    <source>
        <dbReference type="Proteomes" id="UP000266723"/>
    </source>
</evidence>
<accession>A0ABQ7C426</accession>
<keyword evidence="1" id="KW-1133">Transmembrane helix</keyword>
<dbReference type="Proteomes" id="UP000266723">
    <property type="component" value="Unassembled WGS sequence"/>
</dbReference>
<evidence type="ECO:0000313" key="2">
    <source>
        <dbReference type="EMBL" id="KAF3546329.1"/>
    </source>
</evidence>
<dbReference type="PANTHER" id="PTHR33116">
    <property type="entry name" value="REVERSE TRANSCRIPTASE ZINC-BINDING DOMAIN-CONTAINING PROTEIN-RELATED-RELATED"/>
    <property type="match status" value="1"/>
</dbReference>
<evidence type="ECO:0008006" key="4">
    <source>
        <dbReference type="Google" id="ProtNLM"/>
    </source>
</evidence>
<keyword evidence="3" id="KW-1185">Reference proteome</keyword>
<protein>
    <recommendedName>
        <fullName evidence="4">Reverse transcriptase zinc-binding domain-containing protein</fullName>
    </recommendedName>
</protein>